<protein>
    <submittedName>
        <fullName evidence="1">Uncharacterized protein</fullName>
    </submittedName>
</protein>
<evidence type="ECO:0000313" key="1">
    <source>
        <dbReference type="EMBL" id="KAK4014446.1"/>
    </source>
</evidence>
<sequence>MNRNDVHFLDVIAHKTLLHYSYLEVISTRKGQTYEISLLVRQLTIQQRIRQQNVLKRKLIEQMPTTTISMQDEC</sequence>
<name>A0ABQ9ZNI5_9CRUS</name>
<reference evidence="1 2" key="1">
    <citation type="journal article" date="2023" name="Nucleic Acids Res.">
        <title>The hologenome of Daphnia magna reveals possible DNA methylation and microbiome-mediated evolution of the host genome.</title>
        <authorList>
            <person name="Chaturvedi A."/>
            <person name="Li X."/>
            <person name="Dhandapani V."/>
            <person name="Marshall H."/>
            <person name="Kissane S."/>
            <person name="Cuenca-Cambronero M."/>
            <person name="Asole G."/>
            <person name="Calvet F."/>
            <person name="Ruiz-Romero M."/>
            <person name="Marangio P."/>
            <person name="Guigo R."/>
            <person name="Rago D."/>
            <person name="Mirbahai L."/>
            <person name="Eastwood N."/>
            <person name="Colbourne J.K."/>
            <person name="Zhou J."/>
            <person name="Mallon E."/>
            <person name="Orsini L."/>
        </authorList>
    </citation>
    <scope>NUCLEOTIDE SEQUENCE [LARGE SCALE GENOMIC DNA]</scope>
    <source>
        <strain evidence="1">LRV0_1</strain>
    </source>
</reference>
<dbReference type="Proteomes" id="UP001234178">
    <property type="component" value="Unassembled WGS sequence"/>
</dbReference>
<comment type="caution">
    <text evidence="1">The sequence shown here is derived from an EMBL/GenBank/DDBJ whole genome shotgun (WGS) entry which is preliminary data.</text>
</comment>
<accession>A0ABQ9ZNI5</accession>
<proteinExistence type="predicted"/>
<organism evidence="1 2">
    <name type="scientific">Daphnia magna</name>
    <dbReference type="NCBI Taxonomy" id="35525"/>
    <lineage>
        <taxon>Eukaryota</taxon>
        <taxon>Metazoa</taxon>
        <taxon>Ecdysozoa</taxon>
        <taxon>Arthropoda</taxon>
        <taxon>Crustacea</taxon>
        <taxon>Branchiopoda</taxon>
        <taxon>Diplostraca</taxon>
        <taxon>Cladocera</taxon>
        <taxon>Anomopoda</taxon>
        <taxon>Daphniidae</taxon>
        <taxon>Daphnia</taxon>
    </lineage>
</organism>
<dbReference type="EMBL" id="JAOYFB010000004">
    <property type="protein sequence ID" value="KAK4014446.1"/>
    <property type="molecule type" value="Genomic_DNA"/>
</dbReference>
<gene>
    <name evidence="1" type="ORF">OUZ56_026969</name>
</gene>
<keyword evidence="2" id="KW-1185">Reference proteome</keyword>
<evidence type="ECO:0000313" key="2">
    <source>
        <dbReference type="Proteomes" id="UP001234178"/>
    </source>
</evidence>